<dbReference type="OrthoDB" id="550558at2759"/>
<keyword evidence="3" id="KW-1185">Reference proteome</keyword>
<organism evidence="2 3">
    <name type="scientific">Blastomyces silverae</name>
    <dbReference type="NCBI Taxonomy" id="2060906"/>
    <lineage>
        <taxon>Eukaryota</taxon>
        <taxon>Fungi</taxon>
        <taxon>Dikarya</taxon>
        <taxon>Ascomycota</taxon>
        <taxon>Pezizomycotina</taxon>
        <taxon>Eurotiomycetes</taxon>
        <taxon>Eurotiomycetidae</taxon>
        <taxon>Onygenales</taxon>
        <taxon>Ajellomycetaceae</taxon>
        <taxon>Blastomyces</taxon>
    </lineage>
</organism>
<dbReference type="PANTHER" id="PTHR37844">
    <property type="entry name" value="SER/THR PROTEIN PHOSPHATASE SUPERFAMILY (AFU_ORTHOLOGUE AFUA_1G14840)"/>
    <property type="match status" value="1"/>
</dbReference>
<gene>
    <name evidence="2" type="ORF">EMPG_16592</name>
</gene>
<proteinExistence type="predicted"/>
<sequence>MVSFQILSDLHLESPAAYDIFEIPSKATHLALLGDIGNVRDPGFFSFIEAQLHKFQNILFLLGNHEPYHSSWAEVRHRINEFSHEMHQRAEHNPTLGLGKFIFLDQMRYDVSDNVTVLGCTLYSHVPAEQEERVSFGLNDFYYIDGWTVEDHNNAHAADLAWLNNQVATISTSEPGRSIVIFTHHSPITQDLRALDPVHSGSAISSGFASDLSEEECFKNEKVCMWAFGHTHFNFDFMTQEGSGHGKRIVSNQRGYYFKQAGDFDAGKVVTV</sequence>
<dbReference type="Gene3D" id="3.60.21.10">
    <property type="match status" value="1"/>
</dbReference>
<dbReference type="EMBL" id="LDEV01002716">
    <property type="protein sequence ID" value="KLJ07935.1"/>
    <property type="molecule type" value="Genomic_DNA"/>
</dbReference>
<reference evidence="3" key="1">
    <citation type="journal article" date="2015" name="PLoS Genet.">
        <title>The dynamic genome and transcriptome of the human fungal pathogen Blastomyces and close relative Emmonsia.</title>
        <authorList>
            <person name="Munoz J.F."/>
            <person name="Gauthier G.M."/>
            <person name="Desjardins C.A."/>
            <person name="Gallo J.E."/>
            <person name="Holder J."/>
            <person name="Sullivan T.D."/>
            <person name="Marty A.J."/>
            <person name="Carmen J.C."/>
            <person name="Chen Z."/>
            <person name="Ding L."/>
            <person name="Gujja S."/>
            <person name="Magrini V."/>
            <person name="Misas E."/>
            <person name="Mitreva M."/>
            <person name="Priest M."/>
            <person name="Saif S."/>
            <person name="Whiston E.A."/>
            <person name="Young S."/>
            <person name="Zeng Q."/>
            <person name="Goldman W.E."/>
            <person name="Mardis E.R."/>
            <person name="Taylor J.W."/>
            <person name="McEwen J.G."/>
            <person name="Clay O.K."/>
            <person name="Klein B.S."/>
            <person name="Cuomo C.A."/>
        </authorList>
    </citation>
    <scope>NUCLEOTIDE SEQUENCE [LARGE SCALE GENOMIC DNA]</scope>
    <source>
        <strain evidence="3">UAMH 139</strain>
    </source>
</reference>
<protein>
    <recommendedName>
        <fullName evidence="1">Calcineurin-like phosphoesterase domain-containing protein</fullName>
    </recommendedName>
</protein>
<dbReference type="Proteomes" id="UP000053573">
    <property type="component" value="Unassembled WGS sequence"/>
</dbReference>
<dbReference type="InterPro" id="IPR029052">
    <property type="entry name" value="Metallo-depent_PP-like"/>
</dbReference>
<accession>A0A0H1B980</accession>
<dbReference type="AlphaFoldDB" id="A0A0H1B980"/>
<dbReference type="PANTHER" id="PTHR37844:SF2">
    <property type="entry name" value="SER_THR PROTEIN PHOSPHATASE SUPERFAMILY (AFU_ORTHOLOGUE AFUA_1G14840)"/>
    <property type="match status" value="1"/>
</dbReference>
<name>A0A0H1B980_9EURO</name>
<dbReference type="SUPFAM" id="SSF56300">
    <property type="entry name" value="Metallo-dependent phosphatases"/>
    <property type="match status" value="1"/>
</dbReference>
<dbReference type="Pfam" id="PF00149">
    <property type="entry name" value="Metallophos"/>
    <property type="match status" value="1"/>
</dbReference>
<dbReference type="GO" id="GO:0016787">
    <property type="term" value="F:hydrolase activity"/>
    <property type="evidence" value="ECO:0007669"/>
    <property type="project" value="InterPro"/>
</dbReference>
<evidence type="ECO:0000313" key="3">
    <source>
        <dbReference type="Proteomes" id="UP000053573"/>
    </source>
</evidence>
<evidence type="ECO:0000313" key="2">
    <source>
        <dbReference type="EMBL" id="KLJ07935.1"/>
    </source>
</evidence>
<evidence type="ECO:0000259" key="1">
    <source>
        <dbReference type="Pfam" id="PF00149"/>
    </source>
</evidence>
<feature type="domain" description="Calcineurin-like phosphoesterase" evidence="1">
    <location>
        <begin position="6"/>
        <end position="232"/>
    </location>
</feature>
<dbReference type="InterPro" id="IPR004843">
    <property type="entry name" value="Calcineurin-like_PHP"/>
</dbReference>
<comment type="caution">
    <text evidence="2">The sequence shown here is derived from an EMBL/GenBank/DDBJ whole genome shotgun (WGS) entry which is preliminary data.</text>
</comment>